<sequence length="592" mass="65925">MESDSKKNGCHPESCSSGVIRLDADLCIVYLDKAAEATLELPSASLIGKKIDHVADLANLGNLMHGGISFSDQVILIGGRRIVCDFVPLVENDLMVGGVLSLLGSIPDSCNDTDDNLREILRSTSAFMNFDFDGIIVVDRNGIVVMVNQSFARLLDTTPQAMIGRHVDQAYQNSQPSHLPMVMETGKPDLGIIHYFNGKQVYANRFPLIKEGRVIGCVGKILFMDIREIPLIARQLQAAPESKGHPHTLNRKEILFKYDTNSIVGQSRKIQEMKETLLRVAQKNSNVLLRGESGTGKELFAHAIHAASTRHYSPFVKVNCAAIPEHLLESELFGYAEGAFTGAKKGGQIGKFEQAHTGTIFLDEIGDMPLYMQVKILRVLQEKELTNLGSTKQKTVDVRVVAATNRNLEQMVKEGKFREDLYYRLNVVALTIPALRERKEDVYPLTMNFIEQFNVEFGLSVEDLDADAWEIFKSYDWPGNIRELRNVVESAFNVVSGHLITRAHLPEQLTQLCPDTTVDSVGIEDFIRASLGKKDITQIMDQFENLLLRKAVEFCHGNKQQASRLLGISRQGLYKKLSRQAIGGSDMDDSET</sequence>
<evidence type="ECO:0000256" key="3">
    <source>
        <dbReference type="ARBA" id="ARBA00023015"/>
    </source>
</evidence>
<dbReference type="eggNOG" id="COG3829">
    <property type="taxonomic scope" value="Bacteria"/>
</dbReference>
<evidence type="ECO:0000313" key="8">
    <source>
        <dbReference type="EMBL" id="ACM20953.1"/>
    </source>
</evidence>
<keyword evidence="4" id="KW-0238">DNA-binding</keyword>
<dbReference type="Proteomes" id="UP000007721">
    <property type="component" value="Chromosome"/>
</dbReference>
<dbReference type="GO" id="GO:0043565">
    <property type="term" value="F:sequence-specific DNA binding"/>
    <property type="evidence" value="ECO:0007669"/>
    <property type="project" value="InterPro"/>
</dbReference>
<organism evidence="8 9">
    <name type="scientific">Geotalea daltonii (strain DSM 22248 / JCM 15807 / FRC-32)</name>
    <name type="common">Geobacter daltonii</name>
    <dbReference type="NCBI Taxonomy" id="316067"/>
    <lineage>
        <taxon>Bacteria</taxon>
        <taxon>Pseudomonadati</taxon>
        <taxon>Thermodesulfobacteriota</taxon>
        <taxon>Desulfuromonadia</taxon>
        <taxon>Geobacterales</taxon>
        <taxon>Geobacteraceae</taxon>
        <taxon>Geotalea</taxon>
    </lineage>
</organism>
<evidence type="ECO:0000259" key="7">
    <source>
        <dbReference type="PROSITE" id="PS50112"/>
    </source>
</evidence>
<dbReference type="PROSITE" id="PS00676">
    <property type="entry name" value="SIGMA54_INTERACT_2"/>
    <property type="match status" value="1"/>
</dbReference>
<dbReference type="KEGG" id="geo:Geob_2603"/>
<dbReference type="Pfam" id="PF02954">
    <property type="entry name" value="HTH_8"/>
    <property type="match status" value="1"/>
</dbReference>
<protein>
    <submittedName>
        <fullName evidence="8">Sigma-54-dependent sensor transcriptional regulator, PAS domain-containing</fullName>
    </submittedName>
</protein>
<dbReference type="CDD" id="cd00009">
    <property type="entry name" value="AAA"/>
    <property type="match status" value="1"/>
</dbReference>
<dbReference type="PRINTS" id="PR01590">
    <property type="entry name" value="HTHFIS"/>
</dbReference>
<dbReference type="InterPro" id="IPR002197">
    <property type="entry name" value="HTH_Fis"/>
</dbReference>
<dbReference type="GO" id="GO:0005524">
    <property type="term" value="F:ATP binding"/>
    <property type="evidence" value="ECO:0007669"/>
    <property type="project" value="UniProtKB-KW"/>
</dbReference>
<gene>
    <name evidence="8" type="ordered locus">Geob_2603</name>
</gene>
<dbReference type="OrthoDB" id="9814761at2"/>
<keyword evidence="5" id="KW-0804">Transcription</keyword>
<evidence type="ECO:0000259" key="6">
    <source>
        <dbReference type="PROSITE" id="PS50045"/>
    </source>
</evidence>
<evidence type="ECO:0000256" key="4">
    <source>
        <dbReference type="ARBA" id="ARBA00023125"/>
    </source>
</evidence>
<evidence type="ECO:0000313" key="9">
    <source>
        <dbReference type="Proteomes" id="UP000007721"/>
    </source>
</evidence>
<dbReference type="FunFam" id="3.40.50.300:FF:000006">
    <property type="entry name" value="DNA-binding transcriptional regulator NtrC"/>
    <property type="match status" value="1"/>
</dbReference>
<dbReference type="SMART" id="SM00091">
    <property type="entry name" value="PAS"/>
    <property type="match status" value="2"/>
</dbReference>
<dbReference type="EMBL" id="CP001390">
    <property type="protein sequence ID" value="ACM20953.1"/>
    <property type="molecule type" value="Genomic_DNA"/>
</dbReference>
<dbReference type="Gene3D" id="1.10.10.60">
    <property type="entry name" value="Homeodomain-like"/>
    <property type="match status" value="1"/>
</dbReference>
<dbReference type="PROSITE" id="PS50112">
    <property type="entry name" value="PAS"/>
    <property type="match status" value="1"/>
</dbReference>
<keyword evidence="1" id="KW-0547">Nucleotide-binding</keyword>
<dbReference type="PROSITE" id="PS50045">
    <property type="entry name" value="SIGMA54_INTERACT_4"/>
    <property type="match status" value="1"/>
</dbReference>
<dbReference type="InterPro" id="IPR027417">
    <property type="entry name" value="P-loop_NTPase"/>
</dbReference>
<dbReference type="PROSITE" id="PS00688">
    <property type="entry name" value="SIGMA54_INTERACT_3"/>
    <property type="match status" value="1"/>
</dbReference>
<dbReference type="RefSeq" id="WP_012647682.1">
    <property type="nucleotide sequence ID" value="NC_011979.1"/>
</dbReference>
<keyword evidence="9" id="KW-1185">Reference proteome</keyword>
<keyword evidence="2" id="KW-0067">ATP-binding</keyword>
<proteinExistence type="predicted"/>
<keyword evidence="3" id="KW-0805">Transcription regulation</keyword>
<name>B9M0V0_GEODF</name>
<feature type="domain" description="Sigma-54 factor interaction" evidence="6">
    <location>
        <begin position="263"/>
        <end position="493"/>
    </location>
</feature>
<dbReference type="HOGENOM" id="CLU_000445_8_1_7"/>
<dbReference type="InterPro" id="IPR025662">
    <property type="entry name" value="Sigma_54_int_dom_ATP-bd_1"/>
</dbReference>
<evidence type="ECO:0000256" key="2">
    <source>
        <dbReference type="ARBA" id="ARBA00022840"/>
    </source>
</evidence>
<dbReference type="InterPro" id="IPR035965">
    <property type="entry name" value="PAS-like_dom_sf"/>
</dbReference>
<dbReference type="Pfam" id="PF00158">
    <property type="entry name" value="Sigma54_activat"/>
    <property type="match status" value="1"/>
</dbReference>
<dbReference type="InterPro" id="IPR009057">
    <property type="entry name" value="Homeodomain-like_sf"/>
</dbReference>
<dbReference type="SUPFAM" id="SSF52540">
    <property type="entry name" value="P-loop containing nucleoside triphosphate hydrolases"/>
    <property type="match status" value="1"/>
</dbReference>
<dbReference type="InterPro" id="IPR000014">
    <property type="entry name" value="PAS"/>
</dbReference>
<dbReference type="SUPFAM" id="SSF55785">
    <property type="entry name" value="PYP-like sensor domain (PAS domain)"/>
    <property type="match status" value="2"/>
</dbReference>
<dbReference type="CDD" id="cd00130">
    <property type="entry name" value="PAS"/>
    <property type="match status" value="1"/>
</dbReference>
<dbReference type="InterPro" id="IPR025944">
    <property type="entry name" value="Sigma_54_int_dom_CS"/>
</dbReference>
<dbReference type="Pfam" id="PF25601">
    <property type="entry name" value="AAA_lid_14"/>
    <property type="match status" value="1"/>
</dbReference>
<dbReference type="PANTHER" id="PTHR32071">
    <property type="entry name" value="TRANSCRIPTIONAL REGULATORY PROTEIN"/>
    <property type="match status" value="1"/>
</dbReference>
<dbReference type="Pfam" id="PF13426">
    <property type="entry name" value="PAS_9"/>
    <property type="match status" value="1"/>
</dbReference>
<reference evidence="8 9" key="1">
    <citation type="submission" date="2009-01" db="EMBL/GenBank/DDBJ databases">
        <title>Complete sequence of Geobacter sp. FRC-32.</title>
        <authorList>
            <consortium name="US DOE Joint Genome Institute"/>
            <person name="Lucas S."/>
            <person name="Copeland A."/>
            <person name="Lapidus A."/>
            <person name="Glavina del Rio T."/>
            <person name="Dalin E."/>
            <person name="Tice H."/>
            <person name="Bruce D."/>
            <person name="Goodwin L."/>
            <person name="Pitluck S."/>
            <person name="Saunders E."/>
            <person name="Brettin T."/>
            <person name="Detter J.C."/>
            <person name="Han C."/>
            <person name="Larimer F."/>
            <person name="Land M."/>
            <person name="Hauser L."/>
            <person name="Kyrpides N."/>
            <person name="Ovchinnikova G."/>
            <person name="Kostka J."/>
            <person name="Richardson P."/>
        </authorList>
    </citation>
    <scope>NUCLEOTIDE SEQUENCE [LARGE SCALE GENOMIC DNA]</scope>
    <source>
        <strain evidence="9">DSM 22248 / JCM 15807 / FRC-32</strain>
    </source>
</reference>
<dbReference type="SMART" id="SM00382">
    <property type="entry name" value="AAA"/>
    <property type="match status" value="1"/>
</dbReference>
<evidence type="ECO:0000256" key="1">
    <source>
        <dbReference type="ARBA" id="ARBA00022741"/>
    </source>
</evidence>
<dbReference type="InterPro" id="IPR025943">
    <property type="entry name" value="Sigma_54_int_dom_ATP-bd_2"/>
</dbReference>
<dbReference type="InterPro" id="IPR002078">
    <property type="entry name" value="Sigma_54_int"/>
</dbReference>
<dbReference type="PROSITE" id="PS00675">
    <property type="entry name" value="SIGMA54_INTERACT_1"/>
    <property type="match status" value="1"/>
</dbReference>
<dbReference type="InterPro" id="IPR003593">
    <property type="entry name" value="AAA+_ATPase"/>
</dbReference>
<dbReference type="GO" id="GO:0006355">
    <property type="term" value="P:regulation of DNA-templated transcription"/>
    <property type="evidence" value="ECO:0007669"/>
    <property type="project" value="InterPro"/>
</dbReference>
<dbReference type="Gene3D" id="3.40.50.300">
    <property type="entry name" value="P-loop containing nucleotide triphosphate hydrolases"/>
    <property type="match status" value="1"/>
</dbReference>
<dbReference type="Gene3D" id="1.10.8.60">
    <property type="match status" value="1"/>
</dbReference>
<dbReference type="AlphaFoldDB" id="B9M0V0"/>
<feature type="domain" description="PAS" evidence="7">
    <location>
        <begin position="133"/>
        <end position="184"/>
    </location>
</feature>
<dbReference type="InterPro" id="IPR058031">
    <property type="entry name" value="AAA_lid_NorR"/>
</dbReference>
<accession>B9M0V0</accession>
<dbReference type="SUPFAM" id="SSF46689">
    <property type="entry name" value="Homeodomain-like"/>
    <property type="match status" value="1"/>
</dbReference>
<evidence type="ECO:0000256" key="5">
    <source>
        <dbReference type="ARBA" id="ARBA00023163"/>
    </source>
</evidence>
<dbReference type="Gene3D" id="3.30.450.20">
    <property type="entry name" value="PAS domain"/>
    <property type="match status" value="2"/>
</dbReference>
<dbReference type="STRING" id="316067.Geob_2603"/>